<comment type="PTM">
    <text evidence="1">eIF-5A seems to be the only eukaryotic protein to have a hypusine residue which is a post-translational modification of a lysine by the addition of a butylamino group.</text>
</comment>
<dbReference type="InterPro" id="IPR008991">
    <property type="entry name" value="Translation_prot_SH3-like_sf"/>
</dbReference>
<sequence>FFSVSRVGNCSFPPGIFFSEMGQDKLNFDRPEEEIIAEAKERGYEYYYKPVPWLKVGEYVKINDRPYKVTEITTGKSGKHGKMGFNKYIAGVDVFTGEKRETHIYECNVCIPFVQSKEYMVINLTHEGVLTLMDEETSEQKEFPIPEDALGVQIREAFLSEDVKVTVVTALREERITKF</sequence>
<keyword evidence="1" id="KW-0385">Hypusine</keyword>
<dbReference type="InterPro" id="IPR048670">
    <property type="entry name" value="IF5A-like_N"/>
</dbReference>
<evidence type="ECO:0000256" key="1">
    <source>
        <dbReference type="RuleBase" id="RU362005"/>
    </source>
</evidence>
<dbReference type="Pfam" id="PF21485">
    <property type="entry name" value="IF5A-like_N"/>
    <property type="match status" value="1"/>
</dbReference>
<dbReference type="Pfam" id="PF01287">
    <property type="entry name" value="eIF-5a"/>
    <property type="match status" value="1"/>
</dbReference>
<evidence type="ECO:0000259" key="2">
    <source>
        <dbReference type="SMART" id="SM01376"/>
    </source>
</evidence>
<feature type="non-terminal residue" evidence="3">
    <location>
        <position position="1"/>
    </location>
</feature>
<keyword evidence="1" id="KW-0648">Protein biosynthesis</keyword>
<organism evidence="3 4">
    <name type="scientific">Pristionchus entomophagus</name>
    <dbReference type="NCBI Taxonomy" id="358040"/>
    <lineage>
        <taxon>Eukaryota</taxon>
        <taxon>Metazoa</taxon>
        <taxon>Ecdysozoa</taxon>
        <taxon>Nematoda</taxon>
        <taxon>Chromadorea</taxon>
        <taxon>Rhabditida</taxon>
        <taxon>Rhabditina</taxon>
        <taxon>Diplogasteromorpha</taxon>
        <taxon>Diplogasteroidea</taxon>
        <taxon>Neodiplogasteridae</taxon>
        <taxon>Pristionchus</taxon>
    </lineage>
</organism>
<evidence type="ECO:0000313" key="4">
    <source>
        <dbReference type="Proteomes" id="UP001432027"/>
    </source>
</evidence>
<accession>A0AAV5U0S9</accession>
<dbReference type="EMBL" id="BTSX01000005">
    <property type="protein sequence ID" value="GMS99789.1"/>
    <property type="molecule type" value="Genomic_DNA"/>
</dbReference>
<dbReference type="AlphaFoldDB" id="A0AAV5U0S9"/>
<dbReference type="SUPFAM" id="SSF50104">
    <property type="entry name" value="Translation proteins SH3-like domain"/>
    <property type="match status" value="1"/>
</dbReference>
<dbReference type="InterPro" id="IPR014722">
    <property type="entry name" value="Rib_uL2_dom2"/>
</dbReference>
<comment type="function">
    <text evidence="1">Translation factor that promotes translation elongation and termination, particularly upon ribosome stalling at specific amino acid sequence contexts. Binds between the exit (E) and peptidyl (P) site of the ribosome and promotes rescue of stalled ribosome: specifically required for efficient translation of polyproline-containing peptides as well as other motifs that stall the ribosome. Acts as ribosome quality control (RQC) cofactor by joining the RQC complex to facilitate peptidyl transfer during CAT tailing step.</text>
</comment>
<dbReference type="SUPFAM" id="SSF50249">
    <property type="entry name" value="Nucleic acid-binding proteins"/>
    <property type="match status" value="1"/>
</dbReference>
<dbReference type="GO" id="GO:0043022">
    <property type="term" value="F:ribosome binding"/>
    <property type="evidence" value="ECO:0007669"/>
    <property type="project" value="UniProtKB-UniRule"/>
</dbReference>
<dbReference type="SMART" id="SM01376">
    <property type="entry name" value="eIF-5a"/>
    <property type="match status" value="1"/>
</dbReference>
<dbReference type="Gene3D" id="2.30.30.30">
    <property type="match status" value="1"/>
</dbReference>
<keyword evidence="4" id="KW-1185">Reference proteome</keyword>
<comment type="similarity">
    <text evidence="1">Belongs to the eIF-5A family.</text>
</comment>
<evidence type="ECO:0000313" key="3">
    <source>
        <dbReference type="EMBL" id="GMS99789.1"/>
    </source>
</evidence>
<feature type="domain" description="Translation initiation factor 5A C-terminal" evidence="2">
    <location>
        <begin position="113"/>
        <end position="178"/>
    </location>
</feature>
<proteinExistence type="inferred from homology"/>
<protein>
    <recommendedName>
        <fullName evidence="1">Eukaryotic translation initiation factor 5A</fullName>
        <shortName evidence="1">eIF-5A</shortName>
    </recommendedName>
</protein>
<dbReference type="NCBIfam" id="TIGR00037">
    <property type="entry name" value="eIF_5A"/>
    <property type="match status" value="1"/>
</dbReference>
<dbReference type="InterPro" id="IPR020189">
    <property type="entry name" value="IF5A_C"/>
</dbReference>
<dbReference type="InterPro" id="IPR001884">
    <property type="entry name" value="IF5A-like"/>
</dbReference>
<dbReference type="GO" id="GO:0045901">
    <property type="term" value="P:positive regulation of translational elongation"/>
    <property type="evidence" value="ECO:0007669"/>
    <property type="project" value="UniProtKB-UniRule"/>
</dbReference>
<dbReference type="GO" id="GO:0003723">
    <property type="term" value="F:RNA binding"/>
    <property type="evidence" value="ECO:0007669"/>
    <property type="project" value="InterPro"/>
</dbReference>
<dbReference type="Proteomes" id="UP001432027">
    <property type="component" value="Unassembled WGS sequence"/>
</dbReference>
<name>A0AAV5U0S9_9BILA</name>
<dbReference type="GO" id="GO:0003746">
    <property type="term" value="F:translation elongation factor activity"/>
    <property type="evidence" value="ECO:0007669"/>
    <property type="project" value="UniProtKB-UniRule"/>
</dbReference>
<dbReference type="InterPro" id="IPR012340">
    <property type="entry name" value="NA-bd_OB-fold"/>
</dbReference>
<gene>
    <name evidence="3" type="ORF">PENTCL1PPCAC_21964</name>
</gene>
<dbReference type="GO" id="GO:0045905">
    <property type="term" value="P:positive regulation of translational termination"/>
    <property type="evidence" value="ECO:0007669"/>
    <property type="project" value="UniProtKB-UniRule"/>
</dbReference>
<dbReference type="PANTHER" id="PTHR11673">
    <property type="entry name" value="TRANSLATION INITIATION FACTOR 5A FAMILY MEMBER"/>
    <property type="match status" value="1"/>
</dbReference>
<comment type="caution">
    <text evidence="3">The sequence shown here is derived from an EMBL/GenBank/DDBJ whole genome shotgun (WGS) entry which is preliminary data.</text>
</comment>
<reference evidence="3" key="1">
    <citation type="submission" date="2023-10" db="EMBL/GenBank/DDBJ databases">
        <title>Genome assembly of Pristionchus species.</title>
        <authorList>
            <person name="Yoshida K."/>
            <person name="Sommer R.J."/>
        </authorList>
    </citation>
    <scope>NUCLEOTIDE SEQUENCE</scope>
    <source>
        <strain evidence="3">RS0144</strain>
    </source>
</reference>
<dbReference type="Gene3D" id="2.40.50.140">
    <property type="entry name" value="Nucleic acid-binding proteins"/>
    <property type="match status" value="1"/>
</dbReference>